<dbReference type="PANTHER" id="PTHR12887">
    <property type="entry name" value="NANOS PROTEIN"/>
    <property type="match status" value="1"/>
</dbReference>
<evidence type="ECO:0000313" key="11">
    <source>
        <dbReference type="EMBL" id="OWR53462.1"/>
    </source>
</evidence>
<reference evidence="11 12" key="1">
    <citation type="journal article" date="2011" name="Cell">
        <title>The monarch butterfly genome yields insights into long-distance migration.</title>
        <authorList>
            <person name="Zhan S."/>
            <person name="Merlin C."/>
            <person name="Boore J.L."/>
            <person name="Reppert S.M."/>
        </authorList>
    </citation>
    <scope>NUCLEOTIDE SEQUENCE [LARGE SCALE GENOMIC DNA]</scope>
    <source>
        <strain evidence="11">F-2</strain>
    </source>
</reference>
<dbReference type="STRING" id="278856.A0A212FIA1"/>
<keyword evidence="12" id="KW-1185">Reference proteome</keyword>
<comment type="subcellular location">
    <subcellularLocation>
        <location evidence="1">Cytoplasm</location>
    </subcellularLocation>
</comment>
<keyword evidence="3" id="KW-0479">Metal-binding</keyword>
<evidence type="ECO:0000256" key="7">
    <source>
        <dbReference type="ARBA" id="ARBA00022884"/>
    </source>
</evidence>
<dbReference type="InParanoid" id="A0A212FIA1"/>
<accession>A0A212FIA1</accession>
<evidence type="ECO:0000256" key="2">
    <source>
        <dbReference type="ARBA" id="ARBA00022490"/>
    </source>
</evidence>
<feature type="compositionally biased region" description="Polar residues" evidence="9">
    <location>
        <begin position="10"/>
        <end position="22"/>
    </location>
</feature>
<dbReference type="InterPro" id="IPR008705">
    <property type="entry name" value="Nanos/Xcar2"/>
</dbReference>
<dbReference type="GO" id="GO:0008270">
    <property type="term" value="F:zinc ion binding"/>
    <property type="evidence" value="ECO:0007669"/>
    <property type="project" value="UniProtKB-KW"/>
</dbReference>
<dbReference type="AlphaFoldDB" id="A0A212FIA1"/>
<feature type="region of interest" description="Disordered" evidence="9">
    <location>
        <begin position="1"/>
        <end position="55"/>
    </location>
</feature>
<keyword evidence="5" id="KW-0862">Zinc</keyword>
<dbReference type="GO" id="GO:0005737">
    <property type="term" value="C:cytoplasm"/>
    <property type="evidence" value="ECO:0007669"/>
    <property type="project" value="UniProtKB-SubCell"/>
</dbReference>
<keyword evidence="2" id="KW-0963">Cytoplasm</keyword>
<feature type="domain" description="Nanos-type" evidence="10">
    <location>
        <begin position="155"/>
        <end position="208"/>
    </location>
</feature>
<dbReference type="EMBL" id="AGBW02008412">
    <property type="protein sequence ID" value="OWR53462.1"/>
    <property type="molecule type" value="Genomic_DNA"/>
</dbReference>
<dbReference type="KEGG" id="dpl:KGM_211438"/>
<organism evidence="11 12">
    <name type="scientific">Danaus plexippus plexippus</name>
    <dbReference type="NCBI Taxonomy" id="278856"/>
    <lineage>
        <taxon>Eukaryota</taxon>
        <taxon>Metazoa</taxon>
        <taxon>Ecdysozoa</taxon>
        <taxon>Arthropoda</taxon>
        <taxon>Hexapoda</taxon>
        <taxon>Insecta</taxon>
        <taxon>Pterygota</taxon>
        <taxon>Neoptera</taxon>
        <taxon>Endopterygota</taxon>
        <taxon>Lepidoptera</taxon>
        <taxon>Glossata</taxon>
        <taxon>Ditrysia</taxon>
        <taxon>Papilionoidea</taxon>
        <taxon>Nymphalidae</taxon>
        <taxon>Danainae</taxon>
        <taxon>Danaini</taxon>
        <taxon>Danaina</taxon>
        <taxon>Danaus</taxon>
        <taxon>Danaus</taxon>
    </lineage>
</organism>
<keyword evidence="4 8" id="KW-0863">Zinc-finger</keyword>
<evidence type="ECO:0000256" key="9">
    <source>
        <dbReference type="SAM" id="MobiDB-lite"/>
    </source>
</evidence>
<dbReference type="Proteomes" id="UP000007151">
    <property type="component" value="Unassembled WGS sequence"/>
</dbReference>
<evidence type="ECO:0000259" key="10">
    <source>
        <dbReference type="PROSITE" id="PS51522"/>
    </source>
</evidence>
<dbReference type="Gene3D" id="4.10.60.30">
    <property type="entry name" value="Nanos, RNA-binding domain"/>
    <property type="match status" value="1"/>
</dbReference>
<dbReference type="GO" id="GO:0003723">
    <property type="term" value="F:RNA binding"/>
    <property type="evidence" value="ECO:0007669"/>
    <property type="project" value="UniProtKB-UniRule"/>
</dbReference>
<sequence length="281" mass="32128">MGLNKYSDYGSGSSSETFTPWGSQDMWPEFRSSLEGEKRPSRRRTSSYTDEPRSLDDIMQEFRMNGFDSPYEPDQAADAHSAALSASCQYLRQRSWPEAACDTRDHQKVHHPPRPEAPSAHQLQVLSSLPNAVLYSLLRELEQTRLAEKKQEEMECRFCKNNGERASYYRSHRLRSRGRVSCPVLRAYTCRRCGARGDHAHTIKYCPLATNDERLKSAAMMRSVRMASGRRRGFVSAPSSDARTEYVVFGETTPSALTDGADYNNYELDPLWEALERKLMF</sequence>
<keyword evidence="6 8" id="KW-0810">Translation regulation</keyword>
<dbReference type="InterPro" id="IPR024161">
    <property type="entry name" value="Znf_nanos-typ"/>
</dbReference>
<evidence type="ECO:0000313" key="12">
    <source>
        <dbReference type="Proteomes" id="UP000007151"/>
    </source>
</evidence>
<protein>
    <submittedName>
        <fullName evidence="11">Nanos-O</fullName>
    </submittedName>
</protein>
<proteinExistence type="inferred from homology"/>
<evidence type="ECO:0000256" key="1">
    <source>
        <dbReference type="ARBA" id="ARBA00004496"/>
    </source>
</evidence>
<name>A0A212FIA1_DANPL</name>
<dbReference type="PROSITE" id="PS51522">
    <property type="entry name" value="ZF_NANOS"/>
    <property type="match status" value="1"/>
</dbReference>
<comment type="caution">
    <text evidence="11">The sequence shown here is derived from an EMBL/GenBank/DDBJ whole genome shotgun (WGS) entry which is preliminary data.</text>
</comment>
<comment type="similarity">
    <text evidence="8">Belongs to the nanos family.</text>
</comment>
<dbReference type="Pfam" id="PF05741">
    <property type="entry name" value="zf-nanos"/>
    <property type="match status" value="1"/>
</dbReference>
<gene>
    <name evidence="11" type="ORF">KGM_211438</name>
</gene>
<dbReference type="GO" id="GO:0006417">
    <property type="term" value="P:regulation of translation"/>
    <property type="evidence" value="ECO:0007669"/>
    <property type="project" value="UniProtKB-UniRule"/>
</dbReference>
<dbReference type="InterPro" id="IPR038129">
    <property type="entry name" value="Nanos_sf"/>
</dbReference>
<evidence type="ECO:0000256" key="8">
    <source>
        <dbReference type="PROSITE-ProRule" id="PRU00855"/>
    </source>
</evidence>
<evidence type="ECO:0000256" key="6">
    <source>
        <dbReference type="ARBA" id="ARBA00022845"/>
    </source>
</evidence>
<evidence type="ECO:0000256" key="4">
    <source>
        <dbReference type="ARBA" id="ARBA00022771"/>
    </source>
</evidence>
<evidence type="ECO:0000256" key="3">
    <source>
        <dbReference type="ARBA" id="ARBA00022723"/>
    </source>
</evidence>
<evidence type="ECO:0000256" key="5">
    <source>
        <dbReference type="ARBA" id="ARBA00022833"/>
    </source>
</evidence>
<keyword evidence="7 8" id="KW-0694">RNA-binding</keyword>